<dbReference type="InterPro" id="IPR000719">
    <property type="entry name" value="Prot_kinase_dom"/>
</dbReference>
<dbReference type="InterPro" id="IPR038498">
    <property type="entry name" value="OspF/SpvC_sf"/>
</dbReference>
<dbReference type="EMBL" id="OGTV01000103">
    <property type="protein sequence ID" value="SPB26748.1"/>
    <property type="molecule type" value="Genomic_DNA"/>
</dbReference>
<reference evidence="3" key="1">
    <citation type="submission" date="2018-01" db="EMBL/GenBank/DDBJ databases">
        <authorList>
            <person name="Gaut B.S."/>
            <person name="Morton B.R."/>
            <person name="Clegg M.T."/>
            <person name="Duvall M.R."/>
        </authorList>
    </citation>
    <scope>NUCLEOTIDE SEQUENCE</scope>
    <source>
        <strain evidence="3">Lactobacillus helveticus</strain>
    </source>
</reference>
<dbReference type="Proteomes" id="UP000630086">
    <property type="component" value="Unassembled WGS sequence"/>
</dbReference>
<dbReference type="InterPro" id="IPR057929">
    <property type="entry name" value="RamC_N"/>
</dbReference>
<protein>
    <recommendedName>
        <fullName evidence="1">Protein kinase domain-containing protein</fullName>
    </recommendedName>
</protein>
<dbReference type="GO" id="GO:0004672">
    <property type="term" value="F:protein kinase activity"/>
    <property type="evidence" value="ECO:0007669"/>
    <property type="project" value="InterPro"/>
</dbReference>
<dbReference type="AlphaFoldDB" id="A0A2V4F7A3"/>
<gene>
    <name evidence="3" type="ORF">BDKNPLJD_02050</name>
    <name evidence="2" type="ORF">LHEJCM1062_18010</name>
</gene>
<dbReference type="Gene3D" id="1.50.10.20">
    <property type="match status" value="1"/>
</dbReference>
<organism evidence="3">
    <name type="scientific">Lactobacillus helveticus</name>
    <name type="common">Lactobacillus suntoryeus</name>
    <dbReference type="NCBI Taxonomy" id="1587"/>
    <lineage>
        <taxon>Bacteria</taxon>
        <taxon>Bacillati</taxon>
        <taxon>Bacillota</taxon>
        <taxon>Bacilli</taxon>
        <taxon>Lactobacillales</taxon>
        <taxon>Lactobacillaceae</taxon>
        <taxon>Lactobacillus</taxon>
    </lineage>
</organism>
<dbReference type="Pfam" id="PF00069">
    <property type="entry name" value="Pkinase"/>
    <property type="match status" value="1"/>
</dbReference>
<proteinExistence type="predicted"/>
<dbReference type="EMBL" id="BLYV01000395">
    <property type="protein sequence ID" value="GFP13929.1"/>
    <property type="molecule type" value="Genomic_DNA"/>
</dbReference>
<dbReference type="RefSeq" id="WP_081104393.1">
    <property type="nucleotide sequence ID" value="NZ_AP023028.1"/>
</dbReference>
<accession>A0A2V4F7A3</accession>
<dbReference type="Gene3D" id="1.10.510.10">
    <property type="entry name" value="Transferase(Phosphotransferase) domain 1"/>
    <property type="match status" value="1"/>
</dbReference>
<dbReference type="SUPFAM" id="SSF158745">
    <property type="entry name" value="LanC-like"/>
    <property type="match status" value="1"/>
</dbReference>
<dbReference type="Gene3D" id="3.30.2430.10">
    <property type="entry name" value="phosphothreonine lyase"/>
    <property type="match status" value="1"/>
</dbReference>
<dbReference type="InterPro" id="IPR011009">
    <property type="entry name" value="Kinase-like_dom_sf"/>
</dbReference>
<evidence type="ECO:0000313" key="3">
    <source>
        <dbReference type="EMBL" id="SPB26748.1"/>
    </source>
</evidence>
<evidence type="ECO:0000313" key="2">
    <source>
        <dbReference type="EMBL" id="GFP13929.1"/>
    </source>
</evidence>
<dbReference type="InterPro" id="IPR007822">
    <property type="entry name" value="LANC-like"/>
</dbReference>
<dbReference type="GO" id="GO:0031179">
    <property type="term" value="P:peptide modification"/>
    <property type="evidence" value="ECO:0007669"/>
    <property type="project" value="InterPro"/>
</dbReference>
<sequence>MREFLTRFPLEFSTSSTDNTCFAKYLVDNTIASTFGGYKRPFYNCLFNNGYQLEGWKIHISPYLKDYGKVLTIVSQVMLKYQTSFKFAYYLSDYLLLSDKNINPSQFGKYITIYPRNNAEFKLLLGILHKKLQRFSGVRVPSDKRYKNSEVISYRFGGFFPQIFMTRNGDMTYKILDGEGNFISDDRKTYFKIPNGINPPFPSSFKKEKIISPCLIGQKTTKKFEIINIIRRLGTGNIYEGIESNTKKHVIVKEARLGALPDKNESIYRAWNLKKNETTILRNNKIRTLINMPKYIDQLYIDESFYIVEEKIDGLSLRELLQQNSMLNKNQSKNKKLDLDNDLINIWRQILTFITRLHSSGYVLNDISDDNFIYNRQTKEIALVDVETIQPQKKNCYSEIATNNFCIRMPLNLDDYNKDCYKLSLLMFYTVFNKVNDFIFDKNFFIKRFNLLKEKLTTNQKIILSSAFTLYSLSKSNRLNNTSNLCDTLDLKKLSKYDNNELNAVSIKELIDLKDNLLTQYTIHSSNLVDYLKCTPYVGEATTCSLIYGKLGAILALKNELKDIDMTATIHKAKSAIIELESKKQLNLGLFFGLAGTTLFEFYTNTTFEQNYSLIKLLERIKNEPQNNTLCNGYAGITLALQLISNKKGYPDFTKHITSMLKKLKKDIGNTTDEGLEYGDLGTALVFLMEYKRTKNINYLSSVKLILKNYLEIYKNEDPFTGISYNSKKWPNIRSPYLMNGSAGLVFILFKYYCLTDNGTAGILLVIKTILRSRKKIPKRLYTKLKHLNDYYNNHLFSSFINSKKHSGWPSDGQAFISDDIGAGTLGILSAITLEMNKGVHHDYYFIL</sequence>
<feature type="domain" description="Protein kinase" evidence="1">
    <location>
        <begin position="224"/>
        <end position="538"/>
    </location>
</feature>
<evidence type="ECO:0000259" key="1">
    <source>
        <dbReference type="PROSITE" id="PS50011"/>
    </source>
</evidence>
<name>A0A2V4F7A3_LACHE</name>
<dbReference type="Pfam" id="PF05147">
    <property type="entry name" value="LANC_like"/>
    <property type="match status" value="1"/>
</dbReference>
<dbReference type="Pfam" id="PF25816">
    <property type="entry name" value="RamC_N"/>
    <property type="match status" value="1"/>
</dbReference>
<dbReference type="GO" id="GO:0005524">
    <property type="term" value="F:ATP binding"/>
    <property type="evidence" value="ECO:0007669"/>
    <property type="project" value="InterPro"/>
</dbReference>
<dbReference type="SUPFAM" id="SSF56112">
    <property type="entry name" value="Protein kinase-like (PK-like)"/>
    <property type="match status" value="1"/>
</dbReference>
<dbReference type="PROSITE" id="PS50011">
    <property type="entry name" value="PROTEIN_KINASE_DOM"/>
    <property type="match status" value="1"/>
</dbReference>
<reference evidence="2" key="2">
    <citation type="submission" date="2020-07" db="EMBL/GenBank/DDBJ databases">
        <title>Draft genome sequence of Lactobacillus helveticus strain JCM 1062.</title>
        <authorList>
            <person name="Endo A."/>
            <person name="Maeno S."/>
            <person name="Kido Y."/>
        </authorList>
    </citation>
    <scope>NUCLEOTIDE SEQUENCE</scope>
    <source>
        <strain evidence="2">JCM 1062</strain>
    </source>
</reference>